<proteinExistence type="predicted"/>
<evidence type="ECO:0000313" key="2">
    <source>
        <dbReference type="EMBL" id="EEF33907.1"/>
    </source>
</evidence>
<name>B9SR71_RICCO</name>
<evidence type="ECO:0000256" key="1">
    <source>
        <dbReference type="SAM" id="MobiDB-lite"/>
    </source>
</evidence>
<evidence type="ECO:0000313" key="3">
    <source>
        <dbReference type="Proteomes" id="UP000008311"/>
    </source>
</evidence>
<dbReference type="AlphaFoldDB" id="B9SR71"/>
<keyword evidence="3" id="KW-1185">Reference proteome</keyword>
<organism evidence="2 3">
    <name type="scientific">Ricinus communis</name>
    <name type="common">Castor bean</name>
    <dbReference type="NCBI Taxonomy" id="3988"/>
    <lineage>
        <taxon>Eukaryota</taxon>
        <taxon>Viridiplantae</taxon>
        <taxon>Streptophyta</taxon>
        <taxon>Embryophyta</taxon>
        <taxon>Tracheophyta</taxon>
        <taxon>Spermatophyta</taxon>
        <taxon>Magnoliopsida</taxon>
        <taxon>eudicotyledons</taxon>
        <taxon>Gunneridae</taxon>
        <taxon>Pentapetalae</taxon>
        <taxon>rosids</taxon>
        <taxon>fabids</taxon>
        <taxon>Malpighiales</taxon>
        <taxon>Euphorbiaceae</taxon>
        <taxon>Acalyphoideae</taxon>
        <taxon>Acalypheae</taxon>
        <taxon>Ricinus</taxon>
    </lineage>
</organism>
<dbReference type="Proteomes" id="UP000008311">
    <property type="component" value="Unassembled WGS sequence"/>
</dbReference>
<dbReference type="InParanoid" id="B9SR71"/>
<protein>
    <submittedName>
        <fullName evidence="2">Uncharacterized protein</fullName>
    </submittedName>
</protein>
<feature type="compositionally biased region" description="Basic and acidic residues" evidence="1">
    <location>
        <begin position="40"/>
        <end position="53"/>
    </location>
</feature>
<dbReference type="EMBL" id="EQ974094">
    <property type="protein sequence ID" value="EEF33907.1"/>
    <property type="molecule type" value="Genomic_DNA"/>
</dbReference>
<sequence>MTNLTMLFLKIRSLRYLKMLKNRCKKKENPSEKEDEEKDDCSPKNEYFNKKDNDMDDSVAGNVVENDNNVKIDMSGEMSSGSSFDEIDLAILKETIANAIKFVGVC</sequence>
<accession>B9SR71</accession>
<gene>
    <name evidence="2" type="ORF">RCOM_1182780</name>
</gene>
<feature type="region of interest" description="Disordered" evidence="1">
    <location>
        <begin position="25"/>
        <end position="62"/>
    </location>
</feature>
<reference evidence="3" key="1">
    <citation type="journal article" date="2010" name="Nat. Biotechnol.">
        <title>Draft genome sequence of the oilseed species Ricinus communis.</title>
        <authorList>
            <person name="Chan A.P."/>
            <person name="Crabtree J."/>
            <person name="Zhao Q."/>
            <person name="Lorenzi H."/>
            <person name="Orvis J."/>
            <person name="Puiu D."/>
            <person name="Melake-Berhan A."/>
            <person name="Jones K.M."/>
            <person name="Redman J."/>
            <person name="Chen G."/>
            <person name="Cahoon E.B."/>
            <person name="Gedil M."/>
            <person name="Stanke M."/>
            <person name="Haas B.J."/>
            <person name="Wortman J.R."/>
            <person name="Fraser-Liggett C.M."/>
            <person name="Ravel J."/>
            <person name="Rabinowicz P.D."/>
        </authorList>
    </citation>
    <scope>NUCLEOTIDE SEQUENCE [LARGE SCALE GENOMIC DNA]</scope>
    <source>
        <strain evidence="3">cv. Hale</strain>
    </source>
</reference>